<feature type="transmembrane region" description="Helical" evidence="2">
    <location>
        <begin position="65"/>
        <end position="88"/>
    </location>
</feature>
<organism evidence="3 4">
    <name type="scientific">Candidatus Kerfeldbacteria bacterium RIFOXYB2_FULL_38_14</name>
    <dbReference type="NCBI Taxonomy" id="1798547"/>
    <lineage>
        <taxon>Bacteria</taxon>
        <taxon>Candidatus Kerfeldiibacteriota</taxon>
    </lineage>
</organism>
<evidence type="ECO:0000313" key="3">
    <source>
        <dbReference type="EMBL" id="OGY88261.1"/>
    </source>
</evidence>
<protein>
    <recommendedName>
        <fullName evidence="5">EF-hand domain-containing protein</fullName>
    </recommendedName>
</protein>
<name>A0A1G2BGF3_9BACT</name>
<dbReference type="AlphaFoldDB" id="A0A1G2BGF3"/>
<proteinExistence type="predicted"/>
<evidence type="ECO:0000256" key="2">
    <source>
        <dbReference type="SAM" id="Phobius"/>
    </source>
</evidence>
<feature type="region of interest" description="Disordered" evidence="1">
    <location>
        <begin position="1"/>
        <end position="27"/>
    </location>
</feature>
<evidence type="ECO:0008006" key="5">
    <source>
        <dbReference type="Google" id="ProtNLM"/>
    </source>
</evidence>
<feature type="compositionally biased region" description="Low complexity" evidence="1">
    <location>
        <begin position="14"/>
        <end position="27"/>
    </location>
</feature>
<dbReference type="EMBL" id="MHKI01000003">
    <property type="protein sequence ID" value="OGY88261.1"/>
    <property type="molecule type" value="Genomic_DNA"/>
</dbReference>
<reference evidence="3 4" key="1">
    <citation type="journal article" date="2016" name="Nat. Commun.">
        <title>Thousands of microbial genomes shed light on interconnected biogeochemical processes in an aquifer system.</title>
        <authorList>
            <person name="Anantharaman K."/>
            <person name="Brown C.T."/>
            <person name="Hug L.A."/>
            <person name="Sharon I."/>
            <person name="Castelle C.J."/>
            <person name="Probst A.J."/>
            <person name="Thomas B.C."/>
            <person name="Singh A."/>
            <person name="Wilkins M.J."/>
            <person name="Karaoz U."/>
            <person name="Brodie E.L."/>
            <person name="Williams K.H."/>
            <person name="Hubbard S.S."/>
            <person name="Banfield J.F."/>
        </authorList>
    </citation>
    <scope>NUCLEOTIDE SEQUENCE [LARGE SCALE GENOMIC DNA]</scope>
</reference>
<keyword evidence="2" id="KW-1133">Transmembrane helix</keyword>
<sequence>MNNSPQQPKINIDVNTNPNVFNQTNNNPVPKSEVVESIYTIPKKFLPQGTGNSNFSKNPQKKKTVWIILIISVAILLLVLAAALVYIFQQSSVVKETATNNTTVNNAVVPVTNNNNAVNNTNNTASANNDSAVTNAPLNSNVPEVNGELAENINEELFATNNANISLTVPVDNSAIPDTADSDGDRLTDEEENHVFTTKDTLPDTDQDGYLDGGEVKSLYSPLKAKQTLLKSGLVIEEKNKDFGWSIYYPAEWLVEPLDDAKREIIFTPDRVDTEFVEVMIQDNAKNQSAAEWYASQYQDLQVADVDKVTVGGLNGIVSADGFTYYLADEHYIIGLIYNIGNSKQAHFRTTFTMMVNSFIYTPPKKKTTDTNKTNS</sequence>
<gene>
    <name evidence="3" type="ORF">A2319_03680</name>
</gene>
<comment type="caution">
    <text evidence="3">The sequence shown here is derived from an EMBL/GenBank/DDBJ whole genome shotgun (WGS) entry which is preliminary data.</text>
</comment>
<dbReference type="InterPro" id="IPR018247">
    <property type="entry name" value="EF_Hand_1_Ca_BS"/>
</dbReference>
<dbReference type="Proteomes" id="UP000176420">
    <property type="component" value="Unassembled WGS sequence"/>
</dbReference>
<accession>A0A1G2BGF3</accession>
<keyword evidence="2" id="KW-0812">Transmembrane</keyword>
<evidence type="ECO:0000256" key="1">
    <source>
        <dbReference type="SAM" id="MobiDB-lite"/>
    </source>
</evidence>
<evidence type="ECO:0000313" key="4">
    <source>
        <dbReference type="Proteomes" id="UP000176420"/>
    </source>
</evidence>
<keyword evidence="2" id="KW-0472">Membrane</keyword>
<dbReference type="PROSITE" id="PS00018">
    <property type="entry name" value="EF_HAND_1"/>
    <property type="match status" value="1"/>
</dbReference>